<protein>
    <submittedName>
        <fullName evidence="1">Uncharacterized protein</fullName>
    </submittedName>
</protein>
<dbReference type="EMBL" id="KZ857384">
    <property type="protein sequence ID" value="RDX54415.1"/>
    <property type="molecule type" value="Genomic_DNA"/>
</dbReference>
<sequence length="174" mass="19357">MGGRTVLVPQTCWMRWSGCDLTTDGYETTLVQTTAVDAHAPHHSSESFTVSATACSTYLHGPELATSSHCGHIMRLRSHPGIHDKAFTGSEVCFCSRCRDPATDGAYHVHNNNASSTLELLNALDRRLDQIQIIQWCYRWAQNFPIWRSPRASLARARPCCRLQRRSGTAIGQA</sequence>
<evidence type="ECO:0000313" key="1">
    <source>
        <dbReference type="EMBL" id="RDX54415.1"/>
    </source>
</evidence>
<keyword evidence="2" id="KW-1185">Reference proteome</keyword>
<evidence type="ECO:0000313" key="2">
    <source>
        <dbReference type="Proteomes" id="UP000256964"/>
    </source>
</evidence>
<dbReference type="Proteomes" id="UP000256964">
    <property type="component" value="Unassembled WGS sequence"/>
</dbReference>
<gene>
    <name evidence="1" type="ORF">OH76DRAFT_959475</name>
</gene>
<reference evidence="1 2" key="1">
    <citation type="journal article" date="2018" name="Biotechnol. Biofuels">
        <title>Integrative visual omics of the white-rot fungus Polyporus brumalis exposes the biotechnological potential of its oxidative enzymes for delignifying raw plant biomass.</title>
        <authorList>
            <person name="Miyauchi S."/>
            <person name="Rancon A."/>
            <person name="Drula E."/>
            <person name="Hage H."/>
            <person name="Chaduli D."/>
            <person name="Favel A."/>
            <person name="Grisel S."/>
            <person name="Henrissat B."/>
            <person name="Herpoel-Gimbert I."/>
            <person name="Ruiz-Duenas F.J."/>
            <person name="Chevret D."/>
            <person name="Hainaut M."/>
            <person name="Lin J."/>
            <person name="Wang M."/>
            <person name="Pangilinan J."/>
            <person name="Lipzen A."/>
            <person name="Lesage-Meessen L."/>
            <person name="Navarro D."/>
            <person name="Riley R."/>
            <person name="Grigoriev I.V."/>
            <person name="Zhou S."/>
            <person name="Raouche S."/>
            <person name="Rosso M.N."/>
        </authorList>
    </citation>
    <scope>NUCLEOTIDE SEQUENCE [LARGE SCALE GENOMIC DNA]</scope>
    <source>
        <strain evidence="1 2">BRFM 1820</strain>
    </source>
</reference>
<dbReference type="AlphaFoldDB" id="A0A371DPE6"/>
<proteinExistence type="predicted"/>
<organism evidence="1 2">
    <name type="scientific">Lentinus brumalis</name>
    <dbReference type="NCBI Taxonomy" id="2498619"/>
    <lineage>
        <taxon>Eukaryota</taxon>
        <taxon>Fungi</taxon>
        <taxon>Dikarya</taxon>
        <taxon>Basidiomycota</taxon>
        <taxon>Agaricomycotina</taxon>
        <taxon>Agaricomycetes</taxon>
        <taxon>Polyporales</taxon>
        <taxon>Polyporaceae</taxon>
        <taxon>Lentinus</taxon>
    </lineage>
</organism>
<accession>A0A371DPE6</accession>
<name>A0A371DPE6_9APHY</name>